<sequence length="144" mass="15745">MSKLRAADPQRQSPARNWFHRIAASLCLCSVLLASGFHTVALQGYGWVKMYEVYSESLPAFQAVDLTFSGDDLCGICVISRDLVESTEKSIELALTEKVPLPPLNTLAISVAEPLPTIARHSLSPSRETKEFSPPLEPPPPRVA</sequence>
<comment type="caution">
    <text evidence="2">The sequence shown here is derived from an EMBL/GenBank/DDBJ whole genome shotgun (WGS) entry which is preliminary data.</text>
</comment>
<evidence type="ECO:0000313" key="3">
    <source>
        <dbReference type="Proteomes" id="UP000526501"/>
    </source>
</evidence>
<keyword evidence="3" id="KW-1185">Reference proteome</keyword>
<dbReference type="RefSeq" id="WP_185661108.1">
    <property type="nucleotide sequence ID" value="NZ_CAWPOO010000012.1"/>
</dbReference>
<evidence type="ECO:0000313" key="2">
    <source>
        <dbReference type="EMBL" id="MBC2607255.1"/>
    </source>
</evidence>
<dbReference type="Proteomes" id="UP000526501">
    <property type="component" value="Unassembled WGS sequence"/>
</dbReference>
<gene>
    <name evidence="2" type="ORF">H5P27_14470</name>
</gene>
<feature type="compositionally biased region" description="Pro residues" evidence="1">
    <location>
        <begin position="135"/>
        <end position="144"/>
    </location>
</feature>
<name>A0A7X1B7T6_9BACT</name>
<organism evidence="2 3">
    <name type="scientific">Pelagicoccus albus</name>
    <dbReference type="NCBI Taxonomy" id="415222"/>
    <lineage>
        <taxon>Bacteria</taxon>
        <taxon>Pseudomonadati</taxon>
        <taxon>Verrucomicrobiota</taxon>
        <taxon>Opitutia</taxon>
        <taxon>Puniceicoccales</taxon>
        <taxon>Pelagicoccaceae</taxon>
        <taxon>Pelagicoccus</taxon>
    </lineage>
</organism>
<protein>
    <submittedName>
        <fullName evidence="2">Uncharacterized protein</fullName>
    </submittedName>
</protein>
<feature type="region of interest" description="Disordered" evidence="1">
    <location>
        <begin position="123"/>
        <end position="144"/>
    </location>
</feature>
<proteinExistence type="predicted"/>
<accession>A0A7X1B7T6</accession>
<reference evidence="2 3" key="1">
    <citation type="submission" date="2020-07" db="EMBL/GenBank/DDBJ databases">
        <authorList>
            <person name="Feng X."/>
        </authorList>
    </citation>
    <scope>NUCLEOTIDE SEQUENCE [LARGE SCALE GENOMIC DNA]</scope>
    <source>
        <strain evidence="2 3">JCM23202</strain>
    </source>
</reference>
<dbReference type="EMBL" id="JACHVC010000012">
    <property type="protein sequence ID" value="MBC2607255.1"/>
    <property type="molecule type" value="Genomic_DNA"/>
</dbReference>
<evidence type="ECO:0000256" key="1">
    <source>
        <dbReference type="SAM" id="MobiDB-lite"/>
    </source>
</evidence>
<dbReference type="AlphaFoldDB" id="A0A7X1B7T6"/>